<protein>
    <submittedName>
        <fullName evidence="2">Uncharacterized protein</fullName>
    </submittedName>
</protein>
<evidence type="ECO:0000313" key="2">
    <source>
        <dbReference type="EMBL" id="RSH89935.1"/>
    </source>
</evidence>
<dbReference type="Proteomes" id="UP000279259">
    <property type="component" value="Unassembled WGS sequence"/>
</dbReference>
<organism evidence="2 3">
    <name type="scientific">Saitozyma podzolica</name>
    <dbReference type="NCBI Taxonomy" id="1890683"/>
    <lineage>
        <taxon>Eukaryota</taxon>
        <taxon>Fungi</taxon>
        <taxon>Dikarya</taxon>
        <taxon>Basidiomycota</taxon>
        <taxon>Agaricomycotina</taxon>
        <taxon>Tremellomycetes</taxon>
        <taxon>Tremellales</taxon>
        <taxon>Trimorphomycetaceae</taxon>
        <taxon>Saitozyma</taxon>
    </lineage>
</organism>
<comment type="caution">
    <text evidence="2">The sequence shown here is derived from an EMBL/GenBank/DDBJ whole genome shotgun (WGS) entry which is preliminary data.</text>
</comment>
<name>A0A427YFH7_9TREE</name>
<gene>
    <name evidence="2" type="ORF">EHS25_001921</name>
</gene>
<dbReference type="AlphaFoldDB" id="A0A427YFH7"/>
<sequence>MKHLEESNARLSTENAAPMAEIANLKFRIRGPSPSLTQSPSPSISAGSNVSFVASSGHSITDFMSSMPSTSAPVPPAVTMFRPKLRLTPLRLLYPPHVRHEIGTTLQTPRRSLAPL</sequence>
<feature type="compositionally biased region" description="Low complexity" evidence="1">
    <location>
        <begin position="32"/>
        <end position="45"/>
    </location>
</feature>
<proteinExistence type="predicted"/>
<accession>A0A427YFH7</accession>
<keyword evidence="3" id="KW-1185">Reference proteome</keyword>
<evidence type="ECO:0000256" key="1">
    <source>
        <dbReference type="SAM" id="MobiDB-lite"/>
    </source>
</evidence>
<evidence type="ECO:0000313" key="3">
    <source>
        <dbReference type="Proteomes" id="UP000279259"/>
    </source>
</evidence>
<feature type="region of interest" description="Disordered" evidence="1">
    <location>
        <begin position="29"/>
        <end position="48"/>
    </location>
</feature>
<dbReference type="EMBL" id="RSCD01000012">
    <property type="protein sequence ID" value="RSH89935.1"/>
    <property type="molecule type" value="Genomic_DNA"/>
</dbReference>
<reference evidence="2 3" key="1">
    <citation type="submission" date="2018-11" db="EMBL/GenBank/DDBJ databases">
        <title>Genome sequence of Saitozyma podzolica DSM 27192.</title>
        <authorList>
            <person name="Aliyu H."/>
            <person name="Gorte O."/>
            <person name="Ochsenreither K."/>
        </authorList>
    </citation>
    <scope>NUCLEOTIDE SEQUENCE [LARGE SCALE GENOMIC DNA]</scope>
    <source>
        <strain evidence="2 3">DSM 27192</strain>
    </source>
</reference>